<evidence type="ECO:0000313" key="1">
    <source>
        <dbReference type="EMBL" id="SVD68358.1"/>
    </source>
</evidence>
<proteinExistence type="predicted"/>
<sequence>MTQLNLPDLNILSEGEFQKSLALFSQDVRIPTVLHG</sequence>
<name>A0A382XDA8_9ZZZZ</name>
<gene>
    <name evidence="1" type="ORF">METZ01_LOCUS421212</name>
</gene>
<protein>
    <submittedName>
        <fullName evidence="1">Uncharacterized protein</fullName>
    </submittedName>
</protein>
<dbReference type="EMBL" id="UINC01166416">
    <property type="protein sequence ID" value="SVD68358.1"/>
    <property type="molecule type" value="Genomic_DNA"/>
</dbReference>
<feature type="non-terminal residue" evidence="1">
    <location>
        <position position="36"/>
    </location>
</feature>
<reference evidence="1" key="1">
    <citation type="submission" date="2018-05" db="EMBL/GenBank/DDBJ databases">
        <authorList>
            <person name="Lanie J.A."/>
            <person name="Ng W.-L."/>
            <person name="Kazmierczak K.M."/>
            <person name="Andrzejewski T.M."/>
            <person name="Davidsen T.M."/>
            <person name="Wayne K.J."/>
            <person name="Tettelin H."/>
            <person name="Glass J.I."/>
            <person name="Rusch D."/>
            <person name="Podicherti R."/>
            <person name="Tsui H.-C.T."/>
            <person name="Winkler M.E."/>
        </authorList>
    </citation>
    <scope>NUCLEOTIDE SEQUENCE</scope>
</reference>
<organism evidence="1">
    <name type="scientific">marine metagenome</name>
    <dbReference type="NCBI Taxonomy" id="408172"/>
    <lineage>
        <taxon>unclassified sequences</taxon>
        <taxon>metagenomes</taxon>
        <taxon>ecological metagenomes</taxon>
    </lineage>
</organism>
<accession>A0A382XDA8</accession>
<dbReference type="AlphaFoldDB" id="A0A382XDA8"/>